<dbReference type="Proteomes" id="UP000325433">
    <property type="component" value="Unassembled WGS sequence"/>
</dbReference>
<name>A0A5N6WDJ5_9EURO</name>
<keyword evidence="3" id="KW-1185">Reference proteome</keyword>
<sequence>MKFTSVAAILAFACAAVAAPQGHEGHEGGDDHNSHGHEGNEIQNFCCTANTVPPGAGYIPTVPLYAPQGCAYENGGCSDDFNIPWTCGKVESHEAGVVCQCTSPTKCPGGASPDILGQLLAITG</sequence>
<keyword evidence="1" id="KW-0732">Signal</keyword>
<feature type="chain" id="PRO_5025013384" evidence="1">
    <location>
        <begin position="19"/>
        <end position="124"/>
    </location>
</feature>
<evidence type="ECO:0000256" key="1">
    <source>
        <dbReference type="SAM" id="SignalP"/>
    </source>
</evidence>
<reference evidence="3" key="1">
    <citation type="submission" date="2019-04" db="EMBL/GenBank/DDBJ databases">
        <title>Friends and foes A comparative genomics studyof 23 Aspergillus species from section Flavi.</title>
        <authorList>
            <consortium name="DOE Joint Genome Institute"/>
            <person name="Kjaerbolling I."/>
            <person name="Vesth T."/>
            <person name="Frisvad J.C."/>
            <person name="Nybo J.L."/>
            <person name="Theobald S."/>
            <person name="Kildgaard S."/>
            <person name="Isbrandt T."/>
            <person name="Kuo A."/>
            <person name="Sato A."/>
            <person name="Lyhne E.K."/>
            <person name="Kogle M.E."/>
            <person name="Wiebenga A."/>
            <person name="Kun R.S."/>
            <person name="Lubbers R.J."/>
            <person name="Makela M.R."/>
            <person name="Barry K."/>
            <person name="Chovatia M."/>
            <person name="Clum A."/>
            <person name="Daum C."/>
            <person name="Haridas S."/>
            <person name="He G."/>
            <person name="LaButti K."/>
            <person name="Lipzen A."/>
            <person name="Mondo S."/>
            <person name="Riley R."/>
            <person name="Salamov A."/>
            <person name="Simmons B.A."/>
            <person name="Magnuson J.K."/>
            <person name="Henrissat B."/>
            <person name="Mortensen U.H."/>
            <person name="Larsen T.O."/>
            <person name="Devries R.P."/>
            <person name="Grigoriev I.V."/>
            <person name="Machida M."/>
            <person name="Baker S.E."/>
            <person name="Andersen M.R."/>
        </authorList>
    </citation>
    <scope>NUCLEOTIDE SEQUENCE [LARGE SCALE GENOMIC DNA]</scope>
    <source>
        <strain evidence="3">CBS 130015</strain>
    </source>
</reference>
<protein>
    <submittedName>
        <fullName evidence="2">Uncharacterized protein</fullName>
    </submittedName>
</protein>
<gene>
    <name evidence="2" type="ORF">BDV41DRAFT_571657</name>
</gene>
<proteinExistence type="predicted"/>
<evidence type="ECO:0000313" key="3">
    <source>
        <dbReference type="Proteomes" id="UP000325433"/>
    </source>
</evidence>
<dbReference type="EMBL" id="ML738296">
    <property type="protein sequence ID" value="KAE8318742.1"/>
    <property type="molecule type" value="Genomic_DNA"/>
</dbReference>
<evidence type="ECO:0000313" key="2">
    <source>
        <dbReference type="EMBL" id="KAE8318742.1"/>
    </source>
</evidence>
<organism evidence="2 3">
    <name type="scientific">Aspergillus transmontanensis</name>
    <dbReference type="NCBI Taxonomy" id="1034304"/>
    <lineage>
        <taxon>Eukaryota</taxon>
        <taxon>Fungi</taxon>
        <taxon>Dikarya</taxon>
        <taxon>Ascomycota</taxon>
        <taxon>Pezizomycotina</taxon>
        <taxon>Eurotiomycetes</taxon>
        <taxon>Eurotiomycetidae</taxon>
        <taxon>Eurotiales</taxon>
        <taxon>Aspergillaceae</taxon>
        <taxon>Aspergillus</taxon>
        <taxon>Aspergillus subgen. Circumdati</taxon>
    </lineage>
</organism>
<accession>A0A5N6WDJ5</accession>
<dbReference type="AlphaFoldDB" id="A0A5N6WDJ5"/>
<feature type="signal peptide" evidence="1">
    <location>
        <begin position="1"/>
        <end position="18"/>
    </location>
</feature>